<dbReference type="PANTHER" id="PTHR10545:SF29">
    <property type="entry name" value="GH14572P-RELATED"/>
    <property type="match status" value="1"/>
</dbReference>
<dbReference type="InterPro" id="IPR051016">
    <property type="entry name" value="Diverse_Substrate_AcTransf"/>
</dbReference>
<keyword evidence="6" id="KW-1185">Reference proteome</keyword>
<comment type="similarity">
    <text evidence="1">Belongs to the acetyltransferase family.</text>
</comment>
<keyword evidence="2 5" id="KW-0808">Transferase</keyword>
<dbReference type="InterPro" id="IPR000182">
    <property type="entry name" value="GNAT_dom"/>
</dbReference>
<evidence type="ECO:0000313" key="6">
    <source>
        <dbReference type="Proteomes" id="UP000534286"/>
    </source>
</evidence>
<dbReference type="FunFam" id="3.40.630.30:FF:000064">
    <property type="entry name" value="GNAT family acetyltransferase"/>
    <property type="match status" value="1"/>
</dbReference>
<protein>
    <submittedName>
        <fullName evidence="5">GNAT superfamily N-acetyltransferase</fullName>
    </submittedName>
</protein>
<dbReference type="Proteomes" id="UP000534286">
    <property type="component" value="Unassembled WGS sequence"/>
</dbReference>
<organism evidence="5 6">
    <name type="scientific">Streptosporangium album</name>
    <dbReference type="NCBI Taxonomy" id="47479"/>
    <lineage>
        <taxon>Bacteria</taxon>
        <taxon>Bacillati</taxon>
        <taxon>Actinomycetota</taxon>
        <taxon>Actinomycetes</taxon>
        <taxon>Streptosporangiales</taxon>
        <taxon>Streptosporangiaceae</taxon>
        <taxon>Streptosporangium</taxon>
    </lineage>
</organism>
<reference evidence="5 6" key="1">
    <citation type="submission" date="2020-08" db="EMBL/GenBank/DDBJ databases">
        <title>Sequencing the genomes of 1000 actinobacteria strains.</title>
        <authorList>
            <person name="Klenk H.-P."/>
        </authorList>
    </citation>
    <scope>NUCLEOTIDE SEQUENCE [LARGE SCALE GENOMIC DNA]</scope>
    <source>
        <strain evidence="5 6">DSM 43023</strain>
    </source>
</reference>
<name>A0A7W7W853_9ACTN</name>
<dbReference type="RefSeq" id="WP_184753128.1">
    <property type="nucleotide sequence ID" value="NZ_BAABEK010000078.1"/>
</dbReference>
<dbReference type="AlphaFoldDB" id="A0A7W7W853"/>
<dbReference type="EMBL" id="JACHJU010000001">
    <property type="protein sequence ID" value="MBB4936600.1"/>
    <property type="molecule type" value="Genomic_DNA"/>
</dbReference>
<dbReference type="InterPro" id="IPR016181">
    <property type="entry name" value="Acyl_CoA_acyltransferase"/>
</dbReference>
<dbReference type="Gene3D" id="3.40.630.30">
    <property type="match status" value="1"/>
</dbReference>
<evidence type="ECO:0000313" key="5">
    <source>
        <dbReference type="EMBL" id="MBB4936600.1"/>
    </source>
</evidence>
<dbReference type="SUPFAM" id="SSF55729">
    <property type="entry name" value="Acyl-CoA N-acyltransferases (Nat)"/>
    <property type="match status" value="1"/>
</dbReference>
<evidence type="ECO:0000256" key="2">
    <source>
        <dbReference type="ARBA" id="ARBA00022679"/>
    </source>
</evidence>
<keyword evidence="3" id="KW-0012">Acyltransferase</keyword>
<comment type="caution">
    <text evidence="5">The sequence shown here is derived from an EMBL/GenBank/DDBJ whole genome shotgun (WGS) entry which is preliminary data.</text>
</comment>
<dbReference type="CDD" id="cd04301">
    <property type="entry name" value="NAT_SF"/>
    <property type="match status" value="1"/>
</dbReference>
<dbReference type="GO" id="GO:0008080">
    <property type="term" value="F:N-acetyltransferase activity"/>
    <property type="evidence" value="ECO:0007669"/>
    <property type="project" value="TreeGrafter"/>
</dbReference>
<feature type="domain" description="N-acetyltransferase" evidence="4">
    <location>
        <begin position="1"/>
        <end position="157"/>
    </location>
</feature>
<evidence type="ECO:0000256" key="3">
    <source>
        <dbReference type="ARBA" id="ARBA00023315"/>
    </source>
</evidence>
<dbReference type="PROSITE" id="PS51186">
    <property type="entry name" value="GNAT"/>
    <property type="match status" value="1"/>
</dbReference>
<sequence length="161" mass="18191">MIRPATPDDIPAIIHMIRELATYEKALDKVETTEEQLHEALFGPSPAVFCHIATDDDNGVAGFALWFVTYSTWLGRHGIHLEDLFVHPGHRGAGHGKQLLIELARICVERGYGRFEWSVLDWNTPSIEFYRSLGAEPLDEWDMYRLTGSALEKLAATESPR</sequence>
<accession>A0A7W7W853</accession>
<gene>
    <name evidence="5" type="ORF">FHR32_000905</name>
</gene>
<proteinExistence type="inferred from homology"/>
<evidence type="ECO:0000259" key="4">
    <source>
        <dbReference type="PROSITE" id="PS51186"/>
    </source>
</evidence>
<evidence type="ECO:0000256" key="1">
    <source>
        <dbReference type="ARBA" id="ARBA00008694"/>
    </source>
</evidence>
<dbReference type="PANTHER" id="PTHR10545">
    <property type="entry name" value="DIAMINE N-ACETYLTRANSFERASE"/>
    <property type="match status" value="1"/>
</dbReference>
<dbReference type="Pfam" id="PF00583">
    <property type="entry name" value="Acetyltransf_1"/>
    <property type="match status" value="1"/>
</dbReference>